<accession>A0AA36NHE0</accession>
<dbReference type="EMBL" id="CAUJNA010003505">
    <property type="protein sequence ID" value="CAJ1403656.1"/>
    <property type="molecule type" value="Genomic_DNA"/>
</dbReference>
<sequence length="225" mass="24806">MGAIIVPGQLRQMDTVFKVWGLQVMGVSSARSETDEWVLKSCGKCKKAAPCQAHPDAALEPRMAVRVDLLILTASVPCCCTTTFSQRSCRTRTSPVCSAERRGGRCALRWCLPMDLASAQWLCKLTFRENDYQQVLELDCKHLEPFLEPQKPAEDLARFMQVLPRCALGKGCPVASLDVLNVDNELGILRAGQLDASAARVPSTTSSSPTRKLFSKIHSRPRPCE</sequence>
<proteinExistence type="predicted"/>
<gene>
    <name evidence="2" type="ORF">EVOR1521_LOCUS26279</name>
</gene>
<name>A0AA36NHE0_9DINO</name>
<dbReference type="AlphaFoldDB" id="A0AA36NHE0"/>
<feature type="compositionally biased region" description="Basic residues" evidence="1">
    <location>
        <begin position="213"/>
        <end position="225"/>
    </location>
</feature>
<keyword evidence="3" id="KW-1185">Reference proteome</keyword>
<feature type="region of interest" description="Disordered" evidence="1">
    <location>
        <begin position="200"/>
        <end position="225"/>
    </location>
</feature>
<protein>
    <submittedName>
        <fullName evidence="2">Uncharacterized protein</fullName>
    </submittedName>
</protein>
<evidence type="ECO:0000313" key="3">
    <source>
        <dbReference type="Proteomes" id="UP001178507"/>
    </source>
</evidence>
<organism evidence="2 3">
    <name type="scientific">Effrenium voratum</name>
    <dbReference type="NCBI Taxonomy" id="2562239"/>
    <lineage>
        <taxon>Eukaryota</taxon>
        <taxon>Sar</taxon>
        <taxon>Alveolata</taxon>
        <taxon>Dinophyceae</taxon>
        <taxon>Suessiales</taxon>
        <taxon>Symbiodiniaceae</taxon>
        <taxon>Effrenium</taxon>
    </lineage>
</organism>
<dbReference type="Proteomes" id="UP001178507">
    <property type="component" value="Unassembled WGS sequence"/>
</dbReference>
<evidence type="ECO:0000313" key="2">
    <source>
        <dbReference type="EMBL" id="CAJ1403656.1"/>
    </source>
</evidence>
<comment type="caution">
    <text evidence="2">The sequence shown here is derived from an EMBL/GenBank/DDBJ whole genome shotgun (WGS) entry which is preliminary data.</text>
</comment>
<evidence type="ECO:0000256" key="1">
    <source>
        <dbReference type="SAM" id="MobiDB-lite"/>
    </source>
</evidence>
<feature type="compositionally biased region" description="Low complexity" evidence="1">
    <location>
        <begin position="200"/>
        <end position="211"/>
    </location>
</feature>
<reference evidence="2" key="1">
    <citation type="submission" date="2023-08" db="EMBL/GenBank/DDBJ databases">
        <authorList>
            <person name="Chen Y."/>
            <person name="Shah S."/>
            <person name="Dougan E. K."/>
            <person name="Thang M."/>
            <person name="Chan C."/>
        </authorList>
    </citation>
    <scope>NUCLEOTIDE SEQUENCE</scope>
</reference>